<comment type="caution">
    <text evidence="10">The sequence shown here is derived from an EMBL/GenBank/DDBJ whole genome shotgun (WGS) entry which is preliminary data.</text>
</comment>
<evidence type="ECO:0000259" key="9">
    <source>
        <dbReference type="Pfam" id="PF01979"/>
    </source>
</evidence>
<dbReference type="EMBL" id="JACHEK010000001">
    <property type="protein sequence ID" value="MBB6142503.1"/>
    <property type="molecule type" value="Genomic_DNA"/>
</dbReference>
<evidence type="ECO:0000256" key="4">
    <source>
        <dbReference type="ARBA" id="ARBA00023277"/>
    </source>
</evidence>
<dbReference type="AlphaFoldDB" id="A0A841JMP0"/>
<dbReference type="RefSeq" id="WP_050057726.1">
    <property type="nucleotide sequence ID" value="NZ_JACHEK010000001.1"/>
</dbReference>
<organism evidence="10 11">
    <name type="scientific">Silvibacterium bohemicum</name>
    <dbReference type="NCBI Taxonomy" id="1577686"/>
    <lineage>
        <taxon>Bacteria</taxon>
        <taxon>Pseudomonadati</taxon>
        <taxon>Acidobacteriota</taxon>
        <taxon>Terriglobia</taxon>
        <taxon>Terriglobales</taxon>
        <taxon>Acidobacteriaceae</taxon>
        <taxon>Silvibacterium</taxon>
    </lineage>
</organism>
<evidence type="ECO:0000256" key="8">
    <source>
        <dbReference type="PIRSR" id="PIRSR038994-3"/>
    </source>
</evidence>
<reference evidence="10 11" key="1">
    <citation type="submission" date="2020-08" db="EMBL/GenBank/DDBJ databases">
        <title>Genomic Encyclopedia of Type Strains, Phase IV (KMG-IV): sequencing the most valuable type-strain genomes for metagenomic binning, comparative biology and taxonomic classification.</title>
        <authorList>
            <person name="Goeker M."/>
        </authorList>
    </citation>
    <scope>NUCLEOTIDE SEQUENCE [LARGE SCALE GENOMIC DNA]</scope>
    <source>
        <strain evidence="10 11">DSM 103733</strain>
    </source>
</reference>
<dbReference type="Proteomes" id="UP000538666">
    <property type="component" value="Unassembled WGS sequence"/>
</dbReference>
<dbReference type="GO" id="GO:0046872">
    <property type="term" value="F:metal ion binding"/>
    <property type="evidence" value="ECO:0007669"/>
    <property type="project" value="UniProtKB-KW"/>
</dbReference>
<dbReference type="Pfam" id="PF01979">
    <property type="entry name" value="Amidohydro_1"/>
    <property type="match status" value="1"/>
</dbReference>
<comment type="similarity">
    <text evidence="1 5">Belongs to the metallo-dependent hydrolases superfamily. NagA family.</text>
</comment>
<dbReference type="InterPro" id="IPR032466">
    <property type="entry name" value="Metal_Hydrolase"/>
</dbReference>
<dbReference type="GO" id="GO:0008448">
    <property type="term" value="F:N-acetylglucosamine-6-phosphate deacetylase activity"/>
    <property type="evidence" value="ECO:0007669"/>
    <property type="project" value="UniProtKB-EC"/>
</dbReference>
<evidence type="ECO:0000256" key="7">
    <source>
        <dbReference type="PIRSR" id="PIRSR038994-2"/>
    </source>
</evidence>
<dbReference type="FunFam" id="3.20.20.140:FF:000004">
    <property type="entry name" value="N-acetylglucosamine-6-phosphate deacetylase"/>
    <property type="match status" value="1"/>
</dbReference>
<proteinExistence type="inferred from homology"/>
<dbReference type="PIRSF" id="PIRSF038994">
    <property type="entry name" value="NagA"/>
    <property type="match status" value="1"/>
</dbReference>
<feature type="binding site" evidence="7">
    <location>
        <begin position="221"/>
        <end position="222"/>
    </location>
    <ligand>
        <name>substrate</name>
    </ligand>
</feature>
<feature type="binding site" evidence="7">
    <location>
        <position position="229"/>
    </location>
    <ligand>
        <name>substrate</name>
    </ligand>
</feature>
<sequence>MQTVITAERLIAPEHLIEDPMVVIEDGLITHVASRAGAELPPGHHLHFAGCTLAPALFDVHIHGSAGHDVMEATPEAFTKIGRFLAQHGVGAYLPTTVTAPLEATLRSLAGMAKLIGSVEFGARPLGIHMEGPFLSPHKKGAHTERLLLTPSVELFERMWQASEGKIRLMTIAPELPGAEEVIAHATSLGVRVSLGHSNADSDAARRGVEAGAVSATHTYNAMRAFDHRSPGLLGEVLANDDLFAELICDGLHVASNAVRIYWKSKGPERAILITDAMGATGMPDGNYKLGELDVRVKDGVCLTGENTLAGSTLTLDRGVKNFSAMTGASIREVAALASRNPARMTGFAAEVGSLAVGRSADIVVLSAENDVLDTILRGEILARA</sequence>
<dbReference type="SUPFAM" id="SSF51338">
    <property type="entry name" value="Composite domain of metallo-dependent hydrolases"/>
    <property type="match status" value="1"/>
</dbReference>
<accession>A0A841JMP0</accession>
<dbReference type="InterPro" id="IPR003764">
    <property type="entry name" value="GlcNAc_6-P_deAcase"/>
</dbReference>
<feature type="binding site" evidence="8">
    <location>
        <position position="197"/>
    </location>
    <ligand>
        <name>Zn(2+)</name>
        <dbReference type="ChEBI" id="CHEBI:29105"/>
    </ligand>
</feature>
<dbReference type="Gene3D" id="3.20.20.140">
    <property type="entry name" value="Metal-dependent hydrolases"/>
    <property type="match status" value="1"/>
</dbReference>
<feature type="binding site" evidence="8">
    <location>
        <position position="131"/>
    </location>
    <ligand>
        <name>Zn(2+)</name>
        <dbReference type="ChEBI" id="CHEBI:29105"/>
    </ligand>
</feature>
<feature type="binding site" evidence="7">
    <location>
        <position position="142"/>
    </location>
    <ligand>
        <name>substrate</name>
    </ligand>
</feature>
<keyword evidence="4 5" id="KW-0119">Carbohydrate metabolism</keyword>
<dbReference type="NCBIfam" id="TIGR00221">
    <property type="entry name" value="nagA"/>
    <property type="match status" value="1"/>
</dbReference>
<protein>
    <submittedName>
        <fullName evidence="10">N-acetylglucosamine-6-phosphate deacetylase</fullName>
        <ecNumber evidence="10">3.5.1.25</ecNumber>
    </submittedName>
</protein>
<feature type="domain" description="Amidohydrolase-related" evidence="9">
    <location>
        <begin position="53"/>
        <end position="381"/>
    </location>
</feature>
<evidence type="ECO:0000256" key="1">
    <source>
        <dbReference type="ARBA" id="ARBA00010716"/>
    </source>
</evidence>
<feature type="binding site" evidence="7">
    <location>
        <begin position="309"/>
        <end position="311"/>
    </location>
    <ligand>
        <name>substrate</name>
    </ligand>
</feature>
<evidence type="ECO:0000256" key="5">
    <source>
        <dbReference type="PIRNR" id="PIRNR038994"/>
    </source>
</evidence>
<feature type="active site" description="Proton donor/acceptor" evidence="6">
    <location>
        <position position="276"/>
    </location>
</feature>
<gene>
    <name evidence="10" type="ORF">HNQ77_000441</name>
</gene>
<dbReference type="PANTHER" id="PTHR11113:SF14">
    <property type="entry name" value="N-ACETYLGLUCOSAMINE-6-PHOSPHATE DEACETYLASE"/>
    <property type="match status" value="1"/>
</dbReference>
<keyword evidence="3 5" id="KW-0378">Hydrolase</keyword>
<keyword evidence="2 8" id="KW-0479">Metal-binding</keyword>
<evidence type="ECO:0000313" key="11">
    <source>
        <dbReference type="Proteomes" id="UP000538666"/>
    </source>
</evidence>
<evidence type="ECO:0000256" key="2">
    <source>
        <dbReference type="ARBA" id="ARBA00022723"/>
    </source>
</evidence>
<feature type="binding site" evidence="8">
    <location>
        <position position="218"/>
    </location>
    <ligand>
        <name>Zn(2+)</name>
        <dbReference type="ChEBI" id="CHEBI:29105"/>
    </ligand>
</feature>
<dbReference type="InterPro" id="IPR011059">
    <property type="entry name" value="Metal-dep_hydrolase_composite"/>
</dbReference>
<keyword evidence="11" id="KW-1185">Reference proteome</keyword>
<dbReference type="PANTHER" id="PTHR11113">
    <property type="entry name" value="N-ACETYLGLUCOSAMINE-6-PHOSPHATE DEACETYLASE"/>
    <property type="match status" value="1"/>
</dbReference>
<comment type="cofactor">
    <cofactor evidence="8">
        <name>a divalent metal cation</name>
        <dbReference type="ChEBI" id="CHEBI:60240"/>
    </cofactor>
    <text evidence="8">Binds 1 divalent metal cation per subunit.</text>
</comment>
<evidence type="ECO:0000313" key="10">
    <source>
        <dbReference type="EMBL" id="MBB6142503.1"/>
    </source>
</evidence>
<dbReference type="SUPFAM" id="SSF51556">
    <property type="entry name" value="Metallo-dependent hydrolases"/>
    <property type="match status" value="1"/>
</dbReference>
<dbReference type="Gene3D" id="2.30.40.10">
    <property type="entry name" value="Urease, subunit C, domain 1"/>
    <property type="match status" value="1"/>
</dbReference>
<feature type="binding site" evidence="7">
    <location>
        <position position="253"/>
    </location>
    <ligand>
        <name>substrate</name>
    </ligand>
</feature>
<name>A0A841JMP0_9BACT</name>
<dbReference type="InterPro" id="IPR006680">
    <property type="entry name" value="Amidohydro-rel"/>
</dbReference>
<evidence type="ECO:0000256" key="3">
    <source>
        <dbReference type="ARBA" id="ARBA00022801"/>
    </source>
</evidence>
<evidence type="ECO:0000256" key="6">
    <source>
        <dbReference type="PIRSR" id="PIRSR038994-1"/>
    </source>
</evidence>
<dbReference type="CDD" id="cd00854">
    <property type="entry name" value="NagA"/>
    <property type="match status" value="1"/>
</dbReference>
<dbReference type="OrthoDB" id="9776488at2"/>
<dbReference type="GO" id="GO:0006046">
    <property type="term" value="P:N-acetylglucosamine catabolic process"/>
    <property type="evidence" value="ECO:0007669"/>
    <property type="project" value="TreeGrafter"/>
</dbReference>
<dbReference type="EC" id="3.5.1.25" evidence="10"/>